<accession>A0A9D4NIA0</accession>
<keyword evidence="3" id="KW-1185">Reference proteome</keyword>
<gene>
    <name evidence="2" type="ORF">DPMN_018191</name>
</gene>
<sequence>MVFMCWNLYMWIVLETSLRVDYKEVVSVAMENGSLCDGKATPDQANSATKFVSIY</sequence>
<protein>
    <submittedName>
        <fullName evidence="2">Uncharacterized protein</fullName>
    </submittedName>
</protein>
<feature type="chain" id="PRO_5039023614" evidence="1">
    <location>
        <begin position="23"/>
        <end position="55"/>
    </location>
</feature>
<evidence type="ECO:0000256" key="1">
    <source>
        <dbReference type="SAM" id="SignalP"/>
    </source>
</evidence>
<reference evidence="2" key="2">
    <citation type="submission" date="2020-11" db="EMBL/GenBank/DDBJ databases">
        <authorList>
            <person name="McCartney M.A."/>
            <person name="Auch B."/>
            <person name="Kono T."/>
            <person name="Mallez S."/>
            <person name="Becker A."/>
            <person name="Gohl D.M."/>
            <person name="Silverstein K.A.T."/>
            <person name="Koren S."/>
            <person name="Bechman K.B."/>
            <person name="Herman A."/>
            <person name="Abrahante J.E."/>
            <person name="Garbe J."/>
        </authorList>
    </citation>
    <scope>NUCLEOTIDE SEQUENCE</scope>
    <source>
        <strain evidence="2">Duluth1</strain>
        <tissue evidence="2">Whole animal</tissue>
    </source>
</reference>
<organism evidence="2 3">
    <name type="scientific">Dreissena polymorpha</name>
    <name type="common">Zebra mussel</name>
    <name type="synonym">Mytilus polymorpha</name>
    <dbReference type="NCBI Taxonomy" id="45954"/>
    <lineage>
        <taxon>Eukaryota</taxon>
        <taxon>Metazoa</taxon>
        <taxon>Spiralia</taxon>
        <taxon>Lophotrochozoa</taxon>
        <taxon>Mollusca</taxon>
        <taxon>Bivalvia</taxon>
        <taxon>Autobranchia</taxon>
        <taxon>Heteroconchia</taxon>
        <taxon>Euheterodonta</taxon>
        <taxon>Imparidentia</taxon>
        <taxon>Neoheterodontei</taxon>
        <taxon>Myida</taxon>
        <taxon>Dreissenoidea</taxon>
        <taxon>Dreissenidae</taxon>
        <taxon>Dreissena</taxon>
    </lineage>
</organism>
<proteinExistence type="predicted"/>
<evidence type="ECO:0000313" key="2">
    <source>
        <dbReference type="EMBL" id="KAH3894034.1"/>
    </source>
</evidence>
<evidence type="ECO:0000313" key="3">
    <source>
        <dbReference type="Proteomes" id="UP000828390"/>
    </source>
</evidence>
<comment type="caution">
    <text evidence="2">The sequence shown here is derived from an EMBL/GenBank/DDBJ whole genome shotgun (WGS) entry which is preliminary data.</text>
</comment>
<keyword evidence="1" id="KW-0732">Signal</keyword>
<reference evidence="2" key="1">
    <citation type="journal article" date="2019" name="bioRxiv">
        <title>The Genome of the Zebra Mussel, Dreissena polymorpha: A Resource for Invasive Species Research.</title>
        <authorList>
            <person name="McCartney M.A."/>
            <person name="Auch B."/>
            <person name="Kono T."/>
            <person name="Mallez S."/>
            <person name="Zhang Y."/>
            <person name="Obille A."/>
            <person name="Becker A."/>
            <person name="Abrahante J.E."/>
            <person name="Garbe J."/>
            <person name="Badalamenti J.P."/>
            <person name="Herman A."/>
            <person name="Mangelson H."/>
            <person name="Liachko I."/>
            <person name="Sullivan S."/>
            <person name="Sone E.D."/>
            <person name="Koren S."/>
            <person name="Silverstein K.A.T."/>
            <person name="Beckman K.B."/>
            <person name="Gohl D.M."/>
        </authorList>
    </citation>
    <scope>NUCLEOTIDE SEQUENCE</scope>
    <source>
        <strain evidence="2">Duluth1</strain>
        <tissue evidence="2">Whole animal</tissue>
    </source>
</reference>
<dbReference type="AlphaFoldDB" id="A0A9D4NIA0"/>
<dbReference type="Proteomes" id="UP000828390">
    <property type="component" value="Unassembled WGS sequence"/>
</dbReference>
<name>A0A9D4NIA0_DREPO</name>
<dbReference type="EMBL" id="JAIWYP010000001">
    <property type="protein sequence ID" value="KAH3894034.1"/>
    <property type="molecule type" value="Genomic_DNA"/>
</dbReference>
<feature type="signal peptide" evidence="1">
    <location>
        <begin position="1"/>
        <end position="22"/>
    </location>
</feature>